<feature type="region of interest" description="Disordered" evidence="1">
    <location>
        <begin position="449"/>
        <end position="476"/>
    </location>
</feature>
<dbReference type="PANTHER" id="PTHR36681:SF3">
    <property type="entry name" value="NUCLEAR GTPASE, GERMINAL CENTER-ASSOCIATED, TANDEM DUPLICATE 3"/>
    <property type="match status" value="1"/>
</dbReference>
<proteinExistence type="predicted"/>
<dbReference type="Proteomes" id="UP000696280">
    <property type="component" value="Unassembled WGS sequence"/>
</dbReference>
<feature type="region of interest" description="Disordered" evidence="1">
    <location>
        <begin position="970"/>
        <end position="1000"/>
    </location>
</feature>
<feature type="compositionally biased region" description="Acidic residues" evidence="1">
    <location>
        <begin position="980"/>
        <end position="1000"/>
    </location>
</feature>
<evidence type="ECO:0000313" key="4">
    <source>
        <dbReference type="EMBL" id="CAG8948939.1"/>
    </source>
</evidence>
<sequence length="1000" mass="113039">MDSETPGSTIESEMIKAETVEPEKIKMEGIETDHTSALTASQGQSNPDQQSTEAAWRNCGHLTNLQQIETKEKAVKDALTYIKDLESLLGVSNDVASASKWLARIKEIRERRKKNKILIGLLGVSGSGKSSLINALLGEEDLMPADDERACTAVVSEVSYQTNEDTEAAYEAKIQRISQDDWKAELTSLFQDLRTNANIRDGEDGEEDLERNQRIQMAFGKVQSVYPFIESLKKFEKDWNVAKLMNHSSVKYILGKSLVLTSAKREEFSKMIKPYISSVLSKGDNGAMYAQWPLVKLVKVYVRSPLLQDGIVLVDLPGSMDTNAARGAIAAEYQKNLTINCIVAPIQRAATDKPAQELLGSVTQRTLQLDNKLSTESVCFIVTKTDSSLKVDRYIRDHPKVQEMLTDEFEKEHRISEDIESINVWCDERKKRQAEDSFLMSQLKKESKQLAKIHKKPKKAGQSKKRKAGDDGSEEQRANRVKFVEIQKSIAATKKRIGDAGTKLYKAHERKQLAIAALERSQSRQRFACIKNRNEVAITALRADFEAATMALPQEKKKPLPVFCVSSLAFFESVNNSHQPFFGFPKVSYTNIPKLRTWVIETTLPSRDHSAMAFLEDVEGLQVSMKLWFSGATPEYLMTSEKRSAVETLFNLNFDQLKKRLAELEESLIQSCQRTVKNGLISKLSKFQAEATEESQKVVRNWPQKPMHWGIHRAINRAKGVHVTRKDIKYDWVEELVACYLAPLQEEYTHTLHDKVPKERTIFDDGVSKVLNEFLGNLTDSLTTICPQLSQQVEQWRKTAMRVPGQIHEVSREIFHGPIAEAGMDGHRKVKPKVAETWDPIFVICGNESGRGHYKRNQNMHNEHIKANAHKMYQKASRAVSSVFIQLWKALPEHFSKGVDPILAAIREEFLDMVVKNTDQSGLGQIERLKVESRLELTEDVLGIFQGLKAAWAQGITIIKEEVEEDVKPDEFHLGNLDEISGDSDEDSYDEDSDDYESEG</sequence>
<feature type="domain" description="DUF7605" evidence="3">
    <location>
        <begin position="690"/>
        <end position="867"/>
    </location>
</feature>
<accession>A0A9N9KKJ0</accession>
<dbReference type="AlphaFoldDB" id="A0A9N9KKJ0"/>
<dbReference type="Gene3D" id="3.40.50.300">
    <property type="entry name" value="P-loop containing nucleotide triphosphate hydrolases"/>
    <property type="match status" value="1"/>
</dbReference>
<protein>
    <submittedName>
        <fullName evidence="4">Uncharacterized protein</fullName>
    </submittedName>
</protein>
<feature type="domain" description="Dynamin N-terminal" evidence="2">
    <location>
        <begin position="119"/>
        <end position="364"/>
    </location>
</feature>
<evidence type="ECO:0000259" key="2">
    <source>
        <dbReference type="Pfam" id="PF00350"/>
    </source>
</evidence>
<reference evidence="4" key="1">
    <citation type="submission" date="2021-07" db="EMBL/GenBank/DDBJ databases">
        <authorList>
            <person name="Durling M."/>
        </authorList>
    </citation>
    <scope>NUCLEOTIDE SEQUENCE</scope>
</reference>
<name>A0A9N9KKJ0_9HELO</name>
<dbReference type="SUPFAM" id="SSF52540">
    <property type="entry name" value="P-loop containing nucleoside triphosphate hydrolases"/>
    <property type="match status" value="1"/>
</dbReference>
<evidence type="ECO:0000256" key="1">
    <source>
        <dbReference type="SAM" id="MobiDB-lite"/>
    </source>
</evidence>
<feature type="compositionally biased region" description="Polar residues" evidence="1">
    <location>
        <begin position="1"/>
        <end position="11"/>
    </location>
</feature>
<dbReference type="EMBL" id="CAJVRL010000001">
    <property type="protein sequence ID" value="CAG8948939.1"/>
    <property type="molecule type" value="Genomic_DNA"/>
</dbReference>
<feature type="compositionally biased region" description="Basic and acidic residues" evidence="1">
    <location>
        <begin position="13"/>
        <end position="34"/>
    </location>
</feature>
<dbReference type="PANTHER" id="PTHR36681">
    <property type="entry name" value="NUCLEAR GTPASE, GERMINAL CENTER-ASSOCIATED, TANDEM DUPLICATE 3"/>
    <property type="match status" value="1"/>
</dbReference>
<dbReference type="InterPro" id="IPR056024">
    <property type="entry name" value="DUF7605"/>
</dbReference>
<organism evidence="4 5">
    <name type="scientific">Hymenoscyphus fraxineus</name>
    <dbReference type="NCBI Taxonomy" id="746836"/>
    <lineage>
        <taxon>Eukaryota</taxon>
        <taxon>Fungi</taxon>
        <taxon>Dikarya</taxon>
        <taxon>Ascomycota</taxon>
        <taxon>Pezizomycotina</taxon>
        <taxon>Leotiomycetes</taxon>
        <taxon>Helotiales</taxon>
        <taxon>Helotiaceae</taxon>
        <taxon>Hymenoscyphus</taxon>
    </lineage>
</organism>
<evidence type="ECO:0000313" key="5">
    <source>
        <dbReference type="Proteomes" id="UP000696280"/>
    </source>
</evidence>
<dbReference type="InterPro" id="IPR045063">
    <property type="entry name" value="Dynamin_N"/>
</dbReference>
<feature type="region of interest" description="Disordered" evidence="1">
    <location>
        <begin position="1"/>
        <end position="53"/>
    </location>
</feature>
<evidence type="ECO:0000259" key="3">
    <source>
        <dbReference type="Pfam" id="PF24564"/>
    </source>
</evidence>
<feature type="compositionally biased region" description="Polar residues" evidence="1">
    <location>
        <begin position="35"/>
        <end position="53"/>
    </location>
</feature>
<gene>
    <name evidence="4" type="ORF">HYFRA_00002066</name>
</gene>
<dbReference type="OrthoDB" id="3598281at2759"/>
<dbReference type="Pfam" id="PF24564">
    <property type="entry name" value="DUF7605"/>
    <property type="match status" value="1"/>
</dbReference>
<feature type="compositionally biased region" description="Basic residues" evidence="1">
    <location>
        <begin position="451"/>
        <end position="467"/>
    </location>
</feature>
<dbReference type="InterPro" id="IPR027417">
    <property type="entry name" value="P-loop_NTPase"/>
</dbReference>
<keyword evidence="5" id="KW-1185">Reference proteome</keyword>
<dbReference type="Pfam" id="PF00350">
    <property type="entry name" value="Dynamin_N"/>
    <property type="match status" value="1"/>
</dbReference>
<comment type="caution">
    <text evidence="4">The sequence shown here is derived from an EMBL/GenBank/DDBJ whole genome shotgun (WGS) entry which is preliminary data.</text>
</comment>